<dbReference type="InterPro" id="IPR009339">
    <property type="entry name" value="DUF998"/>
</dbReference>
<reference evidence="2" key="1">
    <citation type="journal article" date="2014" name="Int. J. Syst. Evol. Microbiol.">
        <title>Complete genome sequence of Corynebacterium casei LMG S-19264T (=DSM 44701T), isolated from a smear-ripened cheese.</title>
        <authorList>
            <consortium name="US DOE Joint Genome Institute (JGI-PGF)"/>
            <person name="Walter F."/>
            <person name="Albersmeier A."/>
            <person name="Kalinowski J."/>
            <person name="Ruckert C."/>
        </authorList>
    </citation>
    <scope>NUCLEOTIDE SEQUENCE</scope>
    <source>
        <strain evidence="2">CGMCC 4.7312</strain>
    </source>
</reference>
<protein>
    <recommendedName>
        <fullName evidence="4">DUF998 domain-containing protein</fullName>
    </recommendedName>
</protein>
<dbReference type="RefSeq" id="WP_189048603.1">
    <property type="nucleotide sequence ID" value="NZ_BMNB01000031.1"/>
</dbReference>
<comment type="caution">
    <text evidence="2">The sequence shown here is derived from an EMBL/GenBank/DDBJ whole genome shotgun (WGS) entry which is preliminary data.</text>
</comment>
<organism evidence="2 3">
    <name type="scientific">Micromonospora sonchi</name>
    <dbReference type="NCBI Taxonomy" id="1763543"/>
    <lineage>
        <taxon>Bacteria</taxon>
        <taxon>Bacillati</taxon>
        <taxon>Actinomycetota</taxon>
        <taxon>Actinomycetes</taxon>
        <taxon>Micromonosporales</taxon>
        <taxon>Micromonosporaceae</taxon>
        <taxon>Micromonospora</taxon>
    </lineage>
</organism>
<keyword evidence="3" id="KW-1185">Reference proteome</keyword>
<dbReference type="AlphaFoldDB" id="A0A917U7A6"/>
<feature type="transmembrane region" description="Helical" evidence="1">
    <location>
        <begin position="108"/>
        <end position="128"/>
    </location>
</feature>
<proteinExistence type="predicted"/>
<dbReference type="Pfam" id="PF06197">
    <property type="entry name" value="DUF998"/>
    <property type="match status" value="1"/>
</dbReference>
<evidence type="ECO:0000313" key="2">
    <source>
        <dbReference type="EMBL" id="GGM59258.1"/>
    </source>
</evidence>
<evidence type="ECO:0000313" key="3">
    <source>
        <dbReference type="Proteomes" id="UP000608890"/>
    </source>
</evidence>
<evidence type="ECO:0008006" key="4">
    <source>
        <dbReference type="Google" id="ProtNLM"/>
    </source>
</evidence>
<name>A0A917U7A6_9ACTN</name>
<feature type="transmembrane region" description="Helical" evidence="1">
    <location>
        <begin position="48"/>
        <end position="69"/>
    </location>
</feature>
<keyword evidence="1" id="KW-0812">Transmembrane</keyword>
<dbReference type="Proteomes" id="UP000608890">
    <property type="component" value="Unassembled WGS sequence"/>
</dbReference>
<gene>
    <name evidence="2" type="ORF">GCM10011608_50440</name>
</gene>
<sequence length="208" mass="22178">MTGTRKLLACGTVGALLFIVVIVVNGVIKPDYDPVNDFVSEGAIGRGGWLQIANFVVSGGLLTAFSFGLRRTVSRWTAWLTRIFAVSLIGAGVFVSDPVPSDLASGHGVAHDLVSLVVFVALIAACFTAARWRPTRLWRWYCRFTGVAVGVLVIAAGGVDPVDGGAGLVQRGSILIGWSWLAVLAWRARQVRGAIATHLPRRTGALRR</sequence>
<feature type="transmembrane region" description="Helical" evidence="1">
    <location>
        <begin position="7"/>
        <end position="28"/>
    </location>
</feature>
<feature type="transmembrane region" description="Helical" evidence="1">
    <location>
        <begin position="140"/>
        <end position="159"/>
    </location>
</feature>
<reference evidence="2" key="2">
    <citation type="submission" date="2020-09" db="EMBL/GenBank/DDBJ databases">
        <authorList>
            <person name="Sun Q."/>
            <person name="Zhou Y."/>
        </authorList>
    </citation>
    <scope>NUCLEOTIDE SEQUENCE</scope>
    <source>
        <strain evidence="2">CGMCC 4.7312</strain>
    </source>
</reference>
<feature type="transmembrane region" description="Helical" evidence="1">
    <location>
        <begin position="165"/>
        <end position="186"/>
    </location>
</feature>
<dbReference type="EMBL" id="BMNB01000031">
    <property type="protein sequence ID" value="GGM59258.1"/>
    <property type="molecule type" value="Genomic_DNA"/>
</dbReference>
<keyword evidence="1" id="KW-1133">Transmembrane helix</keyword>
<feature type="transmembrane region" description="Helical" evidence="1">
    <location>
        <begin position="76"/>
        <end position="96"/>
    </location>
</feature>
<keyword evidence="1" id="KW-0472">Membrane</keyword>
<evidence type="ECO:0000256" key="1">
    <source>
        <dbReference type="SAM" id="Phobius"/>
    </source>
</evidence>
<accession>A0A917U7A6</accession>